<dbReference type="KEGG" id="sazo:D1868_06260"/>
<dbReference type="GeneID" id="42798656"/>
<name>A0A650CQ84_9CREN</name>
<evidence type="ECO:0000313" key="2">
    <source>
        <dbReference type="Proteomes" id="UP000423396"/>
    </source>
</evidence>
<reference evidence="1 2" key="1">
    <citation type="submission" date="2019-10" db="EMBL/GenBank/DDBJ databases">
        <title>Genome Sequences from Six Type Strain Members of the Archaeal Family Sulfolobaceae: Acidianus ambivalens, Acidianus infernus, Metallosphaera prunae, Stygiolobus azoricus, Sulfolobus metallicus, and Sulfurisphaera ohwakuensis.</title>
        <authorList>
            <person name="Counts J.A."/>
            <person name="Kelly R.M."/>
        </authorList>
    </citation>
    <scope>NUCLEOTIDE SEQUENCE [LARGE SCALE GENOMIC DNA]</scope>
    <source>
        <strain evidence="1 2">FC6</strain>
    </source>
</reference>
<organism evidence="1 2">
    <name type="scientific">Stygiolobus azoricus</name>
    <dbReference type="NCBI Taxonomy" id="41675"/>
    <lineage>
        <taxon>Archaea</taxon>
        <taxon>Thermoproteota</taxon>
        <taxon>Thermoprotei</taxon>
        <taxon>Sulfolobales</taxon>
        <taxon>Sulfolobaceae</taxon>
        <taxon>Stygiolobus</taxon>
    </lineage>
</organism>
<evidence type="ECO:0000313" key="1">
    <source>
        <dbReference type="EMBL" id="QGR19637.1"/>
    </source>
</evidence>
<protein>
    <recommendedName>
        <fullName evidence="3">DUF3211 domain-containing protein</fullName>
    </recommendedName>
</protein>
<accession>A0A650CQ84</accession>
<dbReference type="AlphaFoldDB" id="A0A650CQ84"/>
<sequence>MTVVYREELSNVELRLFYSVKNLLEIIPHKSELDKDILRIKIRKFVYEDILEFKLTKVTGLGFVEYKFEGKDGRGSFFVTLSKIKKDTINVYFTYTGKNEKQMLKLFEEVISKLKEVKISHNNELP</sequence>
<proteinExistence type="predicted"/>
<keyword evidence="2" id="KW-1185">Reference proteome</keyword>
<dbReference type="EMBL" id="CP045483">
    <property type="protein sequence ID" value="QGR19637.1"/>
    <property type="molecule type" value="Genomic_DNA"/>
</dbReference>
<dbReference type="RefSeq" id="WP_156006605.1">
    <property type="nucleotide sequence ID" value="NZ_CP045483.1"/>
</dbReference>
<dbReference type="Proteomes" id="UP000423396">
    <property type="component" value="Chromosome"/>
</dbReference>
<gene>
    <name evidence="1" type="ORF">D1868_06260</name>
</gene>
<evidence type="ECO:0008006" key="3">
    <source>
        <dbReference type="Google" id="ProtNLM"/>
    </source>
</evidence>